<keyword evidence="1" id="KW-0812">Transmembrane</keyword>
<feature type="transmembrane region" description="Helical" evidence="1">
    <location>
        <begin position="29"/>
        <end position="45"/>
    </location>
</feature>
<protein>
    <submittedName>
        <fullName evidence="2">Uncharacterized protein</fullName>
    </submittedName>
</protein>
<proteinExistence type="predicted"/>
<feature type="transmembrane region" description="Helical" evidence="1">
    <location>
        <begin position="78"/>
        <end position="104"/>
    </location>
</feature>
<name>A0ABQ7ELC9_BRACR</name>
<comment type="caution">
    <text evidence="2">The sequence shown here is derived from an EMBL/GenBank/DDBJ whole genome shotgun (WGS) entry which is preliminary data.</text>
</comment>
<evidence type="ECO:0000256" key="1">
    <source>
        <dbReference type="SAM" id="Phobius"/>
    </source>
</evidence>
<evidence type="ECO:0000313" key="2">
    <source>
        <dbReference type="EMBL" id="KAF3597776.1"/>
    </source>
</evidence>
<evidence type="ECO:0000313" key="3">
    <source>
        <dbReference type="Proteomes" id="UP000266723"/>
    </source>
</evidence>
<keyword evidence="3" id="KW-1185">Reference proteome</keyword>
<gene>
    <name evidence="2" type="ORF">DY000_02020432</name>
</gene>
<sequence length="177" mass="20151">MVVMRSELKLEIPSGFLVKAVLAKKFKKVTAVLILWVIVKFWSLIEISKQILLLKANDVNGGNRFASYLSALPYHKCLYLLAVVFFNVSERHGGCGVLVFVTLYRDGKRRISPSCPSSYESAFYHSSENPPQLDENFSRPVKEFVSLCFTKVPAEEDDKAEVLEDEMVMKEHEVEKN</sequence>
<keyword evidence="1" id="KW-0472">Membrane</keyword>
<accession>A0ABQ7ELC9</accession>
<dbReference type="Proteomes" id="UP000266723">
    <property type="component" value="Unassembled WGS sequence"/>
</dbReference>
<reference evidence="2 3" key="1">
    <citation type="journal article" date="2020" name="BMC Genomics">
        <title>Intraspecific diversification of the crop wild relative Brassica cretica Lam. using demographic model selection.</title>
        <authorList>
            <person name="Kioukis A."/>
            <person name="Michalopoulou V.A."/>
            <person name="Briers L."/>
            <person name="Pirintsos S."/>
            <person name="Studholme D.J."/>
            <person name="Pavlidis P."/>
            <person name="Sarris P.F."/>
        </authorList>
    </citation>
    <scope>NUCLEOTIDE SEQUENCE [LARGE SCALE GENOMIC DNA]</scope>
    <source>
        <strain evidence="3">cv. PFS-1207/04</strain>
    </source>
</reference>
<keyword evidence="1" id="KW-1133">Transmembrane helix</keyword>
<organism evidence="2 3">
    <name type="scientific">Brassica cretica</name>
    <name type="common">Mustard</name>
    <dbReference type="NCBI Taxonomy" id="69181"/>
    <lineage>
        <taxon>Eukaryota</taxon>
        <taxon>Viridiplantae</taxon>
        <taxon>Streptophyta</taxon>
        <taxon>Embryophyta</taxon>
        <taxon>Tracheophyta</taxon>
        <taxon>Spermatophyta</taxon>
        <taxon>Magnoliopsida</taxon>
        <taxon>eudicotyledons</taxon>
        <taxon>Gunneridae</taxon>
        <taxon>Pentapetalae</taxon>
        <taxon>rosids</taxon>
        <taxon>malvids</taxon>
        <taxon>Brassicales</taxon>
        <taxon>Brassicaceae</taxon>
        <taxon>Brassiceae</taxon>
        <taxon>Brassica</taxon>
    </lineage>
</organism>
<dbReference type="EMBL" id="QGKV02000299">
    <property type="protein sequence ID" value="KAF3597776.1"/>
    <property type="molecule type" value="Genomic_DNA"/>
</dbReference>